<evidence type="ECO:0000259" key="1">
    <source>
        <dbReference type="Pfam" id="PF04892"/>
    </source>
</evidence>
<evidence type="ECO:0000313" key="3">
    <source>
        <dbReference type="Proteomes" id="UP000520814"/>
    </source>
</evidence>
<protein>
    <submittedName>
        <fullName evidence="2">VanZ family protein</fullName>
    </submittedName>
</protein>
<accession>A0A7W9SST8</accession>
<dbReference type="Pfam" id="PF04892">
    <property type="entry name" value="VanZ"/>
    <property type="match status" value="1"/>
</dbReference>
<reference evidence="2 3" key="1">
    <citation type="submission" date="2020-08" db="EMBL/GenBank/DDBJ databases">
        <title>Genomic Encyclopedia of Type Strains, Phase IV (KMG-IV): sequencing the most valuable type-strain genomes for metagenomic binning, comparative biology and taxonomic classification.</title>
        <authorList>
            <person name="Goeker M."/>
        </authorList>
    </citation>
    <scope>NUCLEOTIDE SEQUENCE [LARGE SCALE GENOMIC DNA]</scope>
    <source>
        <strain evidence="2 3">DSM 23562</strain>
    </source>
</reference>
<gene>
    <name evidence="2" type="ORF">HNQ39_003139</name>
</gene>
<evidence type="ECO:0000313" key="2">
    <source>
        <dbReference type="EMBL" id="MBB6051329.1"/>
    </source>
</evidence>
<dbReference type="Proteomes" id="UP000520814">
    <property type="component" value="Unassembled WGS sequence"/>
</dbReference>
<dbReference type="InterPro" id="IPR006976">
    <property type="entry name" value="VanZ-like"/>
</dbReference>
<sequence length="166" mass="19118">MRRFVRFTLPLLLMLGMMFYVSGDWGSTKHTRPALRSILWRVAPALAARLHPEQVNRIDYDIRKTAHVTEYCLLAVLAYRAVRRDSLQFKSRQILFPILLGVGYAAGDEWHQSFVPSRTSSVEDILYDSLGVMIGSVLCQWRSQLQLLKQNRPHPQGVEPVERPEV</sequence>
<proteinExistence type="predicted"/>
<comment type="caution">
    <text evidence="2">The sequence shown here is derived from an EMBL/GenBank/DDBJ whole genome shotgun (WGS) entry which is preliminary data.</text>
</comment>
<dbReference type="RefSeq" id="WP_184198069.1">
    <property type="nucleotide sequence ID" value="NZ_JACHGW010000003.1"/>
</dbReference>
<feature type="domain" description="VanZ-like" evidence="1">
    <location>
        <begin position="8"/>
        <end position="140"/>
    </location>
</feature>
<organism evidence="2 3">
    <name type="scientific">Armatimonas rosea</name>
    <dbReference type="NCBI Taxonomy" id="685828"/>
    <lineage>
        <taxon>Bacteria</taxon>
        <taxon>Bacillati</taxon>
        <taxon>Armatimonadota</taxon>
        <taxon>Armatimonadia</taxon>
        <taxon>Armatimonadales</taxon>
        <taxon>Armatimonadaceae</taxon>
        <taxon>Armatimonas</taxon>
    </lineage>
</organism>
<dbReference type="NCBIfam" id="NF037970">
    <property type="entry name" value="vanZ_1"/>
    <property type="match status" value="1"/>
</dbReference>
<name>A0A7W9SST8_ARMRO</name>
<keyword evidence="3" id="KW-1185">Reference proteome</keyword>
<dbReference type="PANTHER" id="PTHR28008">
    <property type="entry name" value="DOMAIN PROTEIN, PUTATIVE (AFU_ORTHOLOGUE AFUA_3G10980)-RELATED"/>
    <property type="match status" value="1"/>
</dbReference>
<dbReference type="EMBL" id="JACHGW010000003">
    <property type="protein sequence ID" value="MBB6051329.1"/>
    <property type="molecule type" value="Genomic_DNA"/>
</dbReference>
<dbReference type="PANTHER" id="PTHR28008:SF1">
    <property type="entry name" value="DOMAIN PROTEIN, PUTATIVE (AFU_ORTHOLOGUE AFUA_3G10980)-RELATED"/>
    <property type="match status" value="1"/>
</dbReference>
<dbReference type="AlphaFoldDB" id="A0A7W9SST8"/>